<accession>A0A6L3T2R0</accession>
<name>A0A6L3T2R0_9HYPH</name>
<keyword evidence="3" id="KW-1185">Reference proteome</keyword>
<dbReference type="Proteomes" id="UP000474159">
    <property type="component" value="Unassembled WGS sequence"/>
</dbReference>
<evidence type="ECO:0000256" key="1">
    <source>
        <dbReference type="SAM" id="SignalP"/>
    </source>
</evidence>
<dbReference type="Gene3D" id="1.20.90.10">
    <property type="entry name" value="Phospholipase A2 domain"/>
    <property type="match status" value="1"/>
</dbReference>
<dbReference type="GO" id="GO:0004623">
    <property type="term" value="F:phospholipase A2 activity"/>
    <property type="evidence" value="ECO:0007669"/>
    <property type="project" value="InterPro"/>
</dbReference>
<sequence length="114" mass="11715">MRAATLAAAIAVVAPAAAQEPIRIDAARGALLIHGNFCGPGNRGPGYPPVDALDAACMHHDACTPPPGDLPHCACHDRLHAEAGRVAQNLAAPRAIRDKAKFISDGALLLPCLD</sequence>
<feature type="signal peptide" evidence="1">
    <location>
        <begin position="1"/>
        <end position="18"/>
    </location>
</feature>
<evidence type="ECO:0000313" key="2">
    <source>
        <dbReference type="EMBL" id="KAB1079186.1"/>
    </source>
</evidence>
<dbReference type="SUPFAM" id="SSF48619">
    <property type="entry name" value="Phospholipase A2, PLA2"/>
    <property type="match status" value="1"/>
</dbReference>
<evidence type="ECO:0008006" key="4">
    <source>
        <dbReference type="Google" id="ProtNLM"/>
    </source>
</evidence>
<dbReference type="EMBL" id="VZZK01000010">
    <property type="protein sequence ID" value="KAB1079186.1"/>
    <property type="molecule type" value="Genomic_DNA"/>
</dbReference>
<comment type="caution">
    <text evidence="2">The sequence shown here is derived from an EMBL/GenBank/DDBJ whole genome shotgun (WGS) entry which is preliminary data.</text>
</comment>
<keyword evidence="1" id="KW-0732">Signal</keyword>
<dbReference type="OrthoDB" id="8087013at2"/>
<organism evidence="2 3">
    <name type="scientific">Methylobacterium soli</name>
    <dbReference type="NCBI Taxonomy" id="553447"/>
    <lineage>
        <taxon>Bacteria</taxon>
        <taxon>Pseudomonadati</taxon>
        <taxon>Pseudomonadota</taxon>
        <taxon>Alphaproteobacteria</taxon>
        <taxon>Hyphomicrobiales</taxon>
        <taxon>Methylobacteriaceae</taxon>
        <taxon>Methylobacterium</taxon>
    </lineage>
</organism>
<evidence type="ECO:0000313" key="3">
    <source>
        <dbReference type="Proteomes" id="UP000474159"/>
    </source>
</evidence>
<proteinExistence type="predicted"/>
<dbReference type="GO" id="GO:0006644">
    <property type="term" value="P:phospholipid metabolic process"/>
    <property type="evidence" value="ECO:0007669"/>
    <property type="project" value="InterPro"/>
</dbReference>
<dbReference type="GO" id="GO:0050482">
    <property type="term" value="P:arachidonate secretion"/>
    <property type="evidence" value="ECO:0007669"/>
    <property type="project" value="InterPro"/>
</dbReference>
<reference evidence="2 3" key="1">
    <citation type="submission" date="2019-09" db="EMBL/GenBank/DDBJ databases">
        <title>YIM 48816 draft genome.</title>
        <authorList>
            <person name="Jiang L."/>
        </authorList>
    </citation>
    <scope>NUCLEOTIDE SEQUENCE [LARGE SCALE GENOMIC DNA]</scope>
    <source>
        <strain evidence="2 3">YIM 48816</strain>
    </source>
</reference>
<dbReference type="InterPro" id="IPR036444">
    <property type="entry name" value="PLipase_A2_dom_sf"/>
</dbReference>
<gene>
    <name evidence="2" type="ORF">F6X53_12250</name>
</gene>
<feature type="chain" id="PRO_5026994346" description="Phospholipase" evidence="1">
    <location>
        <begin position="19"/>
        <end position="114"/>
    </location>
</feature>
<protein>
    <recommendedName>
        <fullName evidence="4">Phospholipase</fullName>
    </recommendedName>
</protein>
<dbReference type="AlphaFoldDB" id="A0A6L3T2R0"/>